<dbReference type="InterPro" id="IPR043502">
    <property type="entry name" value="DNA/RNA_pol_sf"/>
</dbReference>
<dbReference type="Pfam" id="PF05380">
    <property type="entry name" value="Peptidase_A17"/>
    <property type="match status" value="1"/>
</dbReference>
<dbReference type="EMBL" id="JAHIBW010000010">
    <property type="protein sequence ID" value="KAG7307144.1"/>
    <property type="molecule type" value="Genomic_DNA"/>
</dbReference>
<sequence length="1678" mass="190946">MEQDLKRLIAARGQLKGTITRLYNFISNETEFNKDSQNCEDFERIENQYFAIMAAINEKLTPKTNCEVGKPSTSSSNLTKLPRIEIPRFSGQVGDYHSFISLFKSVIDQDGRLSQCDKFFYLKSLLEQDAAELVKHLSLSDANYSLALSLLAERYDNKLRIINFHISSILDIQQINKCSASMLRNIVSQTKQHIAALQTLDVPVQSWDLIIISILQRKIDQGTFRFFHSELKQNTLPKLDYFLNFLEQRATILETVAEAGHSHAHPTRVVNKSHGASLVTTTGSTTSSSTRCCDFCKSKYHKLYQCQKFQLALPTERVLFIQNNKLCSLCLNQHNNRKCFFAFKCSICKERHNTLLHVDNVPEIPKQVSVSMGQYGNILLPTIKVGLVDKLGNTVYAKALCDSGSQISFISSDLADQISCELKDEQTIISGICQGKNKTAKKAKFTIYSENNDYSLKLTCCIVSKITCDLPQFDVDIGSLNIPTHIKLADRDFNKSEPISILLGCDIFFKILLREQLPIIPGGLYLHDTRFGYVVAGQLPLQRSPATTSQQITAVSNFCNLDNEIRSREVDDTLTSIDSSLKQLWRCEQVPQIYKEASSEQELAETMFQESVQLEDCKFQVKLPLKQEFNEVRLGNSLSRALQRFYNLEKRFLKDPLLFQQYKQFIDEYVSLGHAKYVDIESYNLEEDPVYFLSHHPVINEGSKTTRLRVVFDGSMQTDRNISLNDLMLNGPCVQNSLFNILILFRLHKFVLVTDINIKLDPSQCSIQNILWRSSPQERIKCIQLLTITYGLKSSNYLATRCLNELAHRYKDKYPLGSDMLLNNTFVDDITASSNSLEELGKIKEQLIELLALGGFQLHKWCSNNSELLQNIPQAELNLTELELGKNETAFVKTLGLKYNVNTDTLSISCQQQELLDSYTKRKALSILSTLYDPLGLVGPIIVMAKLIMQQTFLLKINWDCLLSIELNQQFREFVHNLNMTNIVIHRNINTHNVKLIELIGFADASHKAYGCCLYIRTIDEHGNVKINLLCSKSRINPIKPLSTPRLELNSALLLATLTKRIVKCLKSKFNIRVYLYVDSKIVLAWLDTEPIKLTVYVANRVKFIKELTKGISWLYVNTSDNPADCLSRGVKPHLLQNNKLWFHGPSFLTSANYLHTCEDIDIPTEVPEIKNCNTACVQEDEFNLLSQYSSIHTLTRIVALIYRFYNNCRTKKEDRLLSQISCKELDFALKVIIRQDQKTHFAPELGALSADKPIKSNLRQVNPFVDSFGLLRVSGRLQHADVPFFKKHPIILPKGSVITQLIILNEHKLLMHAGQKLLLASLSQRYYISNGLREVKKVIHKCVICFRLKAETSQQLMGSLPADRVNPNRVFEIVGIDYGGPFSVKLHRVRKPLIYKAYIVLFVCFTTKAIHIELVSNMTTESFLQCLKRFISRRNKPSVIYCDNAATFRSANTQLSELYKLHNNVDHQNSVINYASQIGIQFSFIPSYSPIFGGLWESGIKSAKYHLKRVVGNQVLTYEELNSVVVQVEGVLNSRPLTALQTADTNDMSYLTPGHFLTGAPLSFIPDPDVTYIPTNRLSFWRQCTQMVQSFWKLWSKQYLVQLQNRPKWQNSLPNIEVGTLVLLRSDNIPPLSWPMARVVETFPGSDGKVRALSVKTTKGTVIRTSVTKVCVLPIDK</sequence>
<dbReference type="InterPro" id="IPR036397">
    <property type="entry name" value="RNaseH_sf"/>
</dbReference>
<evidence type="ECO:0000313" key="2">
    <source>
        <dbReference type="EMBL" id="KAG7307144.1"/>
    </source>
</evidence>
<dbReference type="InterPro" id="IPR005312">
    <property type="entry name" value="DUF1759"/>
</dbReference>
<feature type="domain" description="Integrase catalytic" evidence="1">
    <location>
        <begin position="1364"/>
        <end position="1562"/>
    </location>
</feature>
<proteinExistence type="predicted"/>
<dbReference type="InterPro" id="IPR012337">
    <property type="entry name" value="RNaseH-like_sf"/>
</dbReference>
<comment type="caution">
    <text evidence="2">The sequence shown here is derived from an EMBL/GenBank/DDBJ whole genome shotgun (WGS) entry which is preliminary data.</text>
</comment>
<dbReference type="Pfam" id="PF03564">
    <property type="entry name" value="DUF1759"/>
    <property type="match status" value="1"/>
</dbReference>
<evidence type="ECO:0000313" key="3">
    <source>
        <dbReference type="Proteomes" id="UP000823941"/>
    </source>
</evidence>
<dbReference type="Pfam" id="PF17921">
    <property type="entry name" value="Integrase_H2C2"/>
    <property type="match status" value="1"/>
</dbReference>
<dbReference type="InterPro" id="IPR008042">
    <property type="entry name" value="Retrotrans_Pao"/>
</dbReference>
<dbReference type="InterPro" id="IPR040676">
    <property type="entry name" value="DUF5641"/>
</dbReference>
<gene>
    <name evidence="2" type="ORF">JYU34_007289</name>
</gene>
<accession>A0ABQ7QQ23</accession>
<organism evidence="2 3">
    <name type="scientific">Plutella xylostella</name>
    <name type="common">Diamondback moth</name>
    <name type="synonym">Plutella maculipennis</name>
    <dbReference type="NCBI Taxonomy" id="51655"/>
    <lineage>
        <taxon>Eukaryota</taxon>
        <taxon>Metazoa</taxon>
        <taxon>Ecdysozoa</taxon>
        <taxon>Arthropoda</taxon>
        <taxon>Hexapoda</taxon>
        <taxon>Insecta</taxon>
        <taxon>Pterygota</taxon>
        <taxon>Neoptera</taxon>
        <taxon>Endopterygota</taxon>
        <taxon>Lepidoptera</taxon>
        <taxon>Glossata</taxon>
        <taxon>Ditrysia</taxon>
        <taxon>Yponomeutoidea</taxon>
        <taxon>Plutellidae</taxon>
        <taxon>Plutella</taxon>
    </lineage>
</organism>
<dbReference type="Gene3D" id="3.30.420.10">
    <property type="entry name" value="Ribonuclease H-like superfamily/Ribonuclease H"/>
    <property type="match status" value="1"/>
</dbReference>
<dbReference type="Proteomes" id="UP000823941">
    <property type="component" value="Chromosome 10"/>
</dbReference>
<dbReference type="PANTHER" id="PTHR47331:SF1">
    <property type="entry name" value="GAG-LIKE PROTEIN"/>
    <property type="match status" value="1"/>
</dbReference>
<dbReference type="SUPFAM" id="SSF53098">
    <property type="entry name" value="Ribonuclease H-like"/>
    <property type="match status" value="1"/>
</dbReference>
<dbReference type="InterPro" id="IPR041588">
    <property type="entry name" value="Integrase_H2C2"/>
</dbReference>
<name>A0ABQ7QQ23_PLUXY</name>
<protein>
    <recommendedName>
        <fullName evidence="1">Integrase catalytic domain-containing protein</fullName>
    </recommendedName>
</protein>
<evidence type="ECO:0000259" key="1">
    <source>
        <dbReference type="PROSITE" id="PS50994"/>
    </source>
</evidence>
<dbReference type="InterPro" id="IPR021109">
    <property type="entry name" value="Peptidase_aspartic_dom_sf"/>
</dbReference>
<dbReference type="PROSITE" id="PS50994">
    <property type="entry name" value="INTEGRASE"/>
    <property type="match status" value="1"/>
</dbReference>
<dbReference type="SUPFAM" id="SSF56672">
    <property type="entry name" value="DNA/RNA polymerases"/>
    <property type="match status" value="1"/>
</dbReference>
<dbReference type="PANTHER" id="PTHR47331">
    <property type="entry name" value="PHD-TYPE DOMAIN-CONTAINING PROTEIN"/>
    <property type="match status" value="1"/>
</dbReference>
<dbReference type="Pfam" id="PF18701">
    <property type="entry name" value="DUF5641"/>
    <property type="match status" value="1"/>
</dbReference>
<dbReference type="Gene3D" id="2.40.70.10">
    <property type="entry name" value="Acid Proteases"/>
    <property type="match status" value="1"/>
</dbReference>
<reference evidence="2 3" key="1">
    <citation type="submission" date="2021-06" db="EMBL/GenBank/DDBJ databases">
        <title>A haploid diamondback moth (Plutella xylostella L.) genome assembly resolves 31 chromosomes and identifies a diamide resistance mutation.</title>
        <authorList>
            <person name="Ward C.M."/>
            <person name="Perry K.D."/>
            <person name="Baker G."/>
            <person name="Powis K."/>
            <person name="Heckel D.G."/>
            <person name="Baxter S.W."/>
        </authorList>
    </citation>
    <scope>NUCLEOTIDE SEQUENCE [LARGE SCALE GENOMIC DNA]</scope>
    <source>
        <strain evidence="2 3">LV</strain>
        <tissue evidence="2">Single pupa</tissue>
    </source>
</reference>
<keyword evidence="3" id="KW-1185">Reference proteome</keyword>
<dbReference type="InterPro" id="IPR001584">
    <property type="entry name" value="Integrase_cat-core"/>
</dbReference>